<evidence type="ECO:0000256" key="1">
    <source>
        <dbReference type="SAM" id="Coils"/>
    </source>
</evidence>
<protein>
    <submittedName>
        <fullName evidence="2">YaaL family protein</fullName>
    </submittedName>
</protein>
<evidence type="ECO:0000313" key="2">
    <source>
        <dbReference type="EMBL" id="WRO20526.1"/>
    </source>
</evidence>
<feature type="coiled-coil region" evidence="1">
    <location>
        <begin position="31"/>
        <end position="81"/>
    </location>
</feature>
<dbReference type="EMBL" id="CP121694">
    <property type="protein sequence ID" value="WRO20526.1"/>
    <property type="molecule type" value="Genomic_DNA"/>
</dbReference>
<dbReference type="InterPro" id="IPR019644">
    <property type="entry name" value="DUF2508"/>
</dbReference>
<gene>
    <name evidence="2" type="ORF">MFMK1_000301</name>
</gene>
<sequence length="82" mass="9632">MKLVKKIIETITGENLPLNPPQGQITKEQILDQAKREWEAAQNIFNEATEKDLVDYAIFEMQATERRYMHLLKKNAEESERN</sequence>
<dbReference type="AlphaFoldDB" id="A0AAU0UJY1"/>
<reference evidence="2 3" key="1">
    <citation type="submission" date="2023-04" db="EMBL/GenBank/DDBJ databases">
        <authorList>
            <person name="Hsu D."/>
        </authorList>
    </citation>
    <scope>NUCLEOTIDE SEQUENCE [LARGE SCALE GENOMIC DNA]</scope>
    <source>
        <strain evidence="2 3">MK1</strain>
    </source>
</reference>
<dbReference type="KEGG" id="dbc:MFMK1_000301"/>
<dbReference type="Proteomes" id="UP001329915">
    <property type="component" value="Chromosome"/>
</dbReference>
<name>A0AAU0UJY1_9FIRM</name>
<dbReference type="Pfam" id="PF10704">
    <property type="entry name" value="DUF2508"/>
    <property type="match status" value="1"/>
</dbReference>
<proteinExistence type="predicted"/>
<accession>A0AAU0UJY1</accession>
<keyword evidence="3" id="KW-1185">Reference proteome</keyword>
<keyword evidence="1" id="KW-0175">Coiled coil</keyword>
<evidence type="ECO:0000313" key="3">
    <source>
        <dbReference type="Proteomes" id="UP001329915"/>
    </source>
</evidence>
<organism evidence="2 3">
    <name type="scientific">Metallumcola ferriviriculae</name>
    <dbReference type="NCBI Taxonomy" id="3039180"/>
    <lineage>
        <taxon>Bacteria</taxon>
        <taxon>Bacillati</taxon>
        <taxon>Bacillota</taxon>
        <taxon>Clostridia</taxon>
        <taxon>Neomoorellales</taxon>
        <taxon>Desulfitibacteraceae</taxon>
        <taxon>Metallumcola</taxon>
    </lineage>
</organism>
<dbReference type="RefSeq" id="WP_366923420.1">
    <property type="nucleotide sequence ID" value="NZ_CP121694.1"/>
</dbReference>